<dbReference type="Gene3D" id="3.30.70.3000">
    <property type="match status" value="1"/>
</dbReference>
<comment type="caution">
    <text evidence="2">The sequence shown here is derived from an EMBL/GenBank/DDBJ whole genome shotgun (WGS) entry which is preliminary data.</text>
</comment>
<dbReference type="PANTHER" id="PTHR12729:SF6">
    <property type="entry name" value="TRNA(HIS) GUANYLYLTRANSFERASE-RELATED"/>
    <property type="match status" value="1"/>
</dbReference>
<feature type="domain" description="Thg1 C-terminal" evidence="1">
    <location>
        <begin position="109"/>
        <end position="186"/>
    </location>
</feature>
<dbReference type="InterPro" id="IPR007537">
    <property type="entry name" value="tRNAHis_GuaTrfase_Thg1"/>
</dbReference>
<organism evidence="2 3">
    <name type="scientific">Cymbomonas tetramitiformis</name>
    <dbReference type="NCBI Taxonomy" id="36881"/>
    <lineage>
        <taxon>Eukaryota</taxon>
        <taxon>Viridiplantae</taxon>
        <taxon>Chlorophyta</taxon>
        <taxon>Pyramimonadophyceae</taxon>
        <taxon>Pyramimonadales</taxon>
        <taxon>Pyramimonadaceae</taxon>
        <taxon>Cymbomonas</taxon>
    </lineage>
</organism>
<dbReference type="GO" id="GO:0000287">
    <property type="term" value="F:magnesium ion binding"/>
    <property type="evidence" value="ECO:0007669"/>
    <property type="project" value="InterPro"/>
</dbReference>
<dbReference type="PANTHER" id="PTHR12729">
    <property type="entry name" value="TRNA(HIS) GUANYLYLTRANSFERASE-RELATED"/>
    <property type="match status" value="1"/>
</dbReference>
<evidence type="ECO:0000313" key="3">
    <source>
        <dbReference type="Proteomes" id="UP001190700"/>
    </source>
</evidence>
<evidence type="ECO:0000259" key="1">
    <source>
        <dbReference type="Pfam" id="PF14413"/>
    </source>
</evidence>
<proteinExistence type="predicted"/>
<dbReference type="GO" id="GO:0006400">
    <property type="term" value="P:tRNA modification"/>
    <property type="evidence" value="ECO:0007669"/>
    <property type="project" value="InterPro"/>
</dbReference>
<dbReference type="GO" id="GO:0008193">
    <property type="term" value="F:tRNA guanylyltransferase activity"/>
    <property type="evidence" value="ECO:0007669"/>
    <property type="project" value="InterPro"/>
</dbReference>
<protein>
    <recommendedName>
        <fullName evidence="1">Thg1 C-terminal domain-containing protein</fullName>
    </recommendedName>
</protein>
<dbReference type="Pfam" id="PF14413">
    <property type="entry name" value="Thg1C"/>
    <property type="match status" value="1"/>
</dbReference>
<sequence length="200" mass="22037">MKEATDPIQLVRSEVPAPDTLVVGEGVGTTRLPTQKRLQSASIEKRLACMEVEGAPGCEQCEGGGGGWRQGVSDARAVVEGASDARRWWRLAQGCERCEGGGGGGGWRKGVSDARAEVEVEGTLTEHKNALLHDQFCINYNDLDPLYRKGSIVLRKREMQEVKQKADGTPVMRERSKLVVIHDDMIRDSFWQEHPHLLCG</sequence>
<name>A0AAE0BEE4_9CHLO</name>
<accession>A0AAE0BEE4</accession>
<dbReference type="InterPro" id="IPR025845">
    <property type="entry name" value="Thg1_C_dom"/>
</dbReference>
<dbReference type="InterPro" id="IPR038469">
    <property type="entry name" value="tRNAHis_GuaTrfase_Thg1_sf"/>
</dbReference>
<dbReference type="Proteomes" id="UP001190700">
    <property type="component" value="Unassembled WGS sequence"/>
</dbReference>
<dbReference type="AlphaFoldDB" id="A0AAE0BEE4"/>
<gene>
    <name evidence="2" type="ORF">CYMTET_55653</name>
</gene>
<evidence type="ECO:0000313" key="2">
    <source>
        <dbReference type="EMBL" id="KAK3234087.1"/>
    </source>
</evidence>
<keyword evidence="3" id="KW-1185">Reference proteome</keyword>
<reference evidence="2 3" key="1">
    <citation type="journal article" date="2015" name="Genome Biol. Evol.">
        <title>Comparative Genomics of a Bacterivorous Green Alga Reveals Evolutionary Causalities and Consequences of Phago-Mixotrophic Mode of Nutrition.</title>
        <authorList>
            <person name="Burns J.A."/>
            <person name="Paasch A."/>
            <person name="Narechania A."/>
            <person name="Kim E."/>
        </authorList>
    </citation>
    <scope>NUCLEOTIDE SEQUENCE [LARGE SCALE GENOMIC DNA]</scope>
    <source>
        <strain evidence="2 3">PLY_AMNH</strain>
    </source>
</reference>
<dbReference type="EMBL" id="LGRX02035559">
    <property type="protein sequence ID" value="KAK3234087.1"/>
    <property type="molecule type" value="Genomic_DNA"/>
</dbReference>